<evidence type="ECO:0000313" key="7">
    <source>
        <dbReference type="EMBL" id="MFC4712278.1"/>
    </source>
</evidence>
<dbReference type="PROSITE" id="PS51898">
    <property type="entry name" value="TYR_RECOMBINASE"/>
    <property type="match status" value="1"/>
</dbReference>
<evidence type="ECO:0000259" key="5">
    <source>
        <dbReference type="PROSITE" id="PS51898"/>
    </source>
</evidence>
<dbReference type="InterPro" id="IPR050090">
    <property type="entry name" value="Tyrosine_recombinase_XerCD"/>
</dbReference>
<evidence type="ECO:0000256" key="2">
    <source>
        <dbReference type="ARBA" id="ARBA00023125"/>
    </source>
</evidence>
<protein>
    <submittedName>
        <fullName evidence="7">Tyrosine-type recombinase/integrase</fullName>
    </submittedName>
</protein>
<dbReference type="PANTHER" id="PTHR30349:SF64">
    <property type="entry name" value="PROPHAGE INTEGRASE INTD-RELATED"/>
    <property type="match status" value="1"/>
</dbReference>
<dbReference type="PROSITE" id="PS51900">
    <property type="entry name" value="CB"/>
    <property type="match status" value="1"/>
</dbReference>
<comment type="caution">
    <text evidence="7">The sequence shown here is derived from an EMBL/GenBank/DDBJ whole genome shotgun (WGS) entry which is preliminary data.</text>
</comment>
<feature type="domain" description="Core-binding (CB)" evidence="6">
    <location>
        <begin position="61"/>
        <end position="143"/>
    </location>
</feature>
<evidence type="ECO:0000256" key="3">
    <source>
        <dbReference type="ARBA" id="ARBA00023172"/>
    </source>
</evidence>
<keyword evidence="8" id="KW-1185">Reference proteome</keyword>
<accession>A0ABV9MCG7</accession>
<dbReference type="InterPro" id="IPR011010">
    <property type="entry name" value="DNA_brk_join_enz"/>
</dbReference>
<proteinExistence type="inferred from homology"/>
<keyword evidence="2 4" id="KW-0238">DNA-binding</keyword>
<evidence type="ECO:0000313" key="8">
    <source>
        <dbReference type="Proteomes" id="UP001595932"/>
    </source>
</evidence>
<sequence>MYFRELVKGKKWVCVAEGQRDPRTGKRKQISRRGKTKGEAKTKVELALREAQHLLDYDAKVLFNQFTTDWYQHYRNRGNKENTNMTREFGMRWLNEYFGNLPIQSVTPKLYQAMLDDLFKKGKSRSSLTIIHTTGRSIFEHAVSHHLIEKNPAAAARIPRKKVTVEDLENTKVEELFLERRELAEFLEMADGYGNYVYTVLIYVLAFSGMRPGEAIALHETDVYRRYSQIWVSKTLFRRERQKAIYELTPPKTDTSIRKVDMDPSIIAMIDSLLVYKKRHGFTRSPFIFTTPDGLPLTVDQTRQVITRIGRKTSIQKHLFTYILRHTHISILAGAGEGLPEIMKRVGHKNSETTTQIYMHVTKEMRERTVSRLAAEFNKLMDIKEEMKRE</sequence>
<evidence type="ECO:0000256" key="1">
    <source>
        <dbReference type="ARBA" id="ARBA00008857"/>
    </source>
</evidence>
<dbReference type="RefSeq" id="WP_377277368.1">
    <property type="nucleotide sequence ID" value="NZ_JBHSGL010000005.1"/>
</dbReference>
<evidence type="ECO:0000256" key="4">
    <source>
        <dbReference type="PROSITE-ProRule" id="PRU01248"/>
    </source>
</evidence>
<organism evidence="7 8">
    <name type="scientific">Planococcus dechangensis</name>
    <dbReference type="NCBI Taxonomy" id="1176255"/>
    <lineage>
        <taxon>Bacteria</taxon>
        <taxon>Bacillati</taxon>
        <taxon>Bacillota</taxon>
        <taxon>Bacilli</taxon>
        <taxon>Bacillales</taxon>
        <taxon>Caryophanaceae</taxon>
        <taxon>Planococcus</taxon>
    </lineage>
</organism>
<reference evidence="8" key="1">
    <citation type="journal article" date="2019" name="Int. J. Syst. Evol. Microbiol.">
        <title>The Global Catalogue of Microorganisms (GCM) 10K type strain sequencing project: providing services to taxonomists for standard genome sequencing and annotation.</title>
        <authorList>
            <consortium name="The Broad Institute Genomics Platform"/>
            <consortium name="The Broad Institute Genome Sequencing Center for Infectious Disease"/>
            <person name="Wu L."/>
            <person name="Ma J."/>
        </authorList>
    </citation>
    <scope>NUCLEOTIDE SEQUENCE [LARGE SCALE GENOMIC DNA]</scope>
    <source>
        <strain evidence="8">CGMCC 1.12151</strain>
    </source>
</reference>
<dbReference type="Pfam" id="PF00589">
    <property type="entry name" value="Phage_integrase"/>
    <property type="match status" value="1"/>
</dbReference>
<evidence type="ECO:0000259" key="6">
    <source>
        <dbReference type="PROSITE" id="PS51900"/>
    </source>
</evidence>
<dbReference type="CDD" id="cd01189">
    <property type="entry name" value="INT_ICEBs1_C_like"/>
    <property type="match status" value="1"/>
</dbReference>
<dbReference type="Pfam" id="PF14657">
    <property type="entry name" value="Arm-DNA-bind_4"/>
    <property type="match status" value="1"/>
</dbReference>
<dbReference type="EMBL" id="JBHSGL010000005">
    <property type="protein sequence ID" value="MFC4712278.1"/>
    <property type="molecule type" value="Genomic_DNA"/>
</dbReference>
<dbReference type="InterPro" id="IPR028259">
    <property type="entry name" value="AP2-like_int_N"/>
</dbReference>
<dbReference type="SUPFAM" id="SSF56349">
    <property type="entry name" value="DNA breaking-rejoining enzymes"/>
    <property type="match status" value="1"/>
</dbReference>
<dbReference type="Gene3D" id="1.10.150.130">
    <property type="match status" value="1"/>
</dbReference>
<dbReference type="InterPro" id="IPR002104">
    <property type="entry name" value="Integrase_catalytic"/>
</dbReference>
<dbReference type="InterPro" id="IPR044068">
    <property type="entry name" value="CB"/>
</dbReference>
<dbReference type="PANTHER" id="PTHR30349">
    <property type="entry name" value="PHAGE INTEGRASE-RELATED"/>
    <property type="match status" value="1"/>
</dbReference>
<comment type="similarity">
    <text evidence="1">Belongs to the 'phage' integrase family.</text>
</comment>
<keyword evidence="3" id="KW-0233">DNA recombination</keyword>
<dbReference type="InterPro" id="IPR013762">
    <property type="entry name" value="Integrase-like_cat_sf"/>
</dbReference>
<feature type="domain" description="Tyr recombinase" evidence="5">
    <location>
        <begin position="173"/>
        <end position="371"/>
    </location>
</feature>
<dbReference type="Gene3D" id="1.10.443.10">
    <property type="entry name" value="Intergrase catalytic core"/>
    <property type="match status" value="1"/>
</dbReference>
<dbReference type="Proteomes" id="UP001595932">
    <property type="component" value="Unassembled WGS sequence"/>
</dbReference>
<gene>
    <name evidence="7" type="ORF">ACFO5U_05400</name>
</gene>
<dbReference type="InterPro" id="IPR010998">
    <property type="entry name" value="Integrase_recombinase_N"/>
</dbReference>
<name>A0ABV9MCG7_9BACL</name>